<proteinExistence type="predicted"/>
<accession>F8PRX6</accession>
<evidence type="ECO:0000313" key="2">
    <source>
        <dbReference type="Proteomes" id="UP000008063"/>
    </source>
</evidence>
<dbReference type="HOGENOM" id="CLU_2741602_0_0_1"/>
<dbReference type="AlphaFoldDB" id="F8PRX6"/>
<name>F8PRX6_SERL3</name>
<reference evidence="2" key="1">
    <citation type="journal article" date="2011" name="Science">
        <title>The plant cell wall-decomposing machinery underlies the functional diversity of forest fungi.</title>
        <authorList>
            <person name="Eastwood D.C."/>
            <person name="Floudas D."/>
            <person name="Binder M."/>
            <person name="Majcherczyk A."/>
            <person name="Schneider P."/>
            <person name="Aerts A."/>
            <person name="Asiegbu F.O."/>
            <person name="Baker S.E."/>
            <person name="Barry K."/>
            <person name="Bendiksby M."/>
            <person name="Blumentritt M."/>
            <person name="Coutinho P.M."/>
            <person name="Cullen D."/>
            <person name="de Vries R.P."/>
            <person name="Gathman A."/>
            <person name="Goodell B."/>
            <person name="Henrissat B."/>
            <person name="Ihrmark K."/>
            <person name="Kauserud H."/>
            <person name="Kohler A."/>
            <person name="LaButti K."/>
            <person name="Lapidus A."/>
            <person name="Lavin J.L."/>
            <person name="Lee Y.-H."/>
            <person name="Lindquist E."/>
            <person name="Lilly W."/>
            <person name="Lucas S."/>
            <person name="Morin E."/>
            <person name="Murat C."/>
            <person name="Oguiza J.A."/>
            <person name="Park J."/>
            <person name="Pisabarro A.G."/>
            <person name="Riley R."/>
            <person name="Rosling A."/>
            <person name="Salamov A."/>
            <person name="Schmidt O."/>
            <person name="Schmutz J."/>
            <person name="Skrede I."/>
            <person name="Stenlid J."/>
            <person name="Wiebenga A."/>
            <person name="Xie X."/>
            <person name="Kuees U."/>
            <person name="Hibbett D.S."/>
            <person name="Hoffmeister D."/>
            <person name="Hoegberg N."/>
            <person name="Martin F."/>
            <person name="Grigoriev I.V."/>
            <person name="Watkinson S.C."/>
        </authorList>
    </citation>
    <scope>NUCLEOTIDE SEQUENCE [LARGE SCALE GENOMIC DNA]</scope>
    <source>
        <strain evidence="2">strain S7.3</strain>
    </source>
</reference>
<dbReference type="Proteomes" id="UP000008063">
    <property type="component" value="Unassembled WGS sequence"/>
</dbReference>
<protein>
    <submittedName>
        <fullName evidence="1">Uncharacterized protein</fullName>
    </submittedName>
</protein>
<dbReference type="EMBL" id="GL945478">
    <property type="protein sequence ID" value="EGO01211.1"/>
    <property type="molecule type" value="Genomic_DNA"/>
</dbReference>
<dbReference type="InParanoid" id="F8PRX6"/>
<evidence type="ECO:0000313" key="1">
    <source>
        <dbReference type="EMBL" id="EGO01211.1"/>
    </source>
</evidence>
<gene>
    <name evidence="1" type="ORF">SERLA73DRAFT_179327</name>
</gene>
<organism evidence="2">
    <name type="scientific">Serpula lacrymans var. lacrymans (strain S7.3)</name>
    <name type="common">Dry rot fungus</name>
    <dbReference type="NCBI Taxonomy" id="936435"/>
    <lineage>
        <taxon>Eukaryota</taxon>
        <taxon>Fungi</taxon>
        <taxon>Dikarya</taxon>
        <taxon>Basidiomycota</taxon>
        <taxon>Agaricomycotina</taxon>
        <taxon>Agaricomycetes</taxon>
        <taxon>Agaricomycetidae</taxon>
        <taxon>Boletales</taxon>
        <taxon>Coniophorineae</taxon>
        <taxon>Serpulaceae</taxon>
        <taxon>Serpula</taxon>
    </lineage>
</organism>
<keyword evidence="2" id="KW-1185">Reference proteome</keyword>
<sequence length="71" mass="8041">MADNNMGTLLDNGLDLNSLHKQRHTLAVFLFVVFPIKAKLVPSMSDYARPSKNLSQRKLTIHPLDVHTSQR</sequence>